<sequence length="453" mass="50026">MPSTAALDTLLGLKEVLNLAIDAVSEEWKAHGCPASLQDPFSSITEDSLPTPRLYDATKRALGAADMLQALLRDPRDQLMACAAQYFESRALHAASAARIPDILHQAWLEGKSDGLTAEELSQKSGYEKNKCARIMRLLATGHIFNQTGPETFSNNRTSAALINNHALANYVDLYGGEWYASSQHLIEAFKDDSLALERAAFTREKIYNPEGKTYWDYNDENSERHDMFAAAMAGSAQTNLSALLNDYPWDKLGTATVVDVGGGIGSLSLPLLKKYRDLSVVIQDRESVIAQAENHWKTNYSTAIEDQRAVFQVADFFEPNKVRGAEVYMLRYIMDDWNDDACIKILSAIKASMTEKSKVLIVEALLIPAWLPTDAASTLSIAPKPLLPNYGQPQRFIHCRDLNMMSLINGTERTVPEMTHVIESAGLVVEKIWECRGAVHITECVLPAGVSA</sequence>
<dbReference type="Gene3D" id="3.40.50.150">
    <property type="entry name" value="Vaccinia Virus protein VP39"/>
    <property type="match status" value="1"/>
</dbReference>
<keyword evidence="2" id="KW-0808">Transferase</keyword>
<dbReference type="GO" id="GO:0008171">
    <property type="term" value="F:O-methyltransferase activity"/>
    <property type="evidence" value="ECO:0007669"/>
    <property type="project" value="InterPro"/>
</dbReference>
<dbReference type="PANTHER" id="PTHR43712:SF2">
    <property type="entry name" value="O-METHYLTRANSFERASE CICE"/>
    <property type="match status" value="1"/>
</dbReference>
<dbReference type="SUPFAM" id="SSF46785">
    <property type="entry name" value="Winged helix' DNA-binding domain"/>
    <property type="match status" value="1"/>
</dbReference>
<feature type="domain" description="O-methyltransferase C-terminal" evidence="4">
    <location>
        <begin position="211"/>
        <end position="427"/>
    </location>
</feature>
<dbReference type="InterPro" id="IPR036390">
    <property type="entry name" value="WH_DNA-bd_sf"/>
</dbReference>
<evidence type="ECO:0000259" key="4">
    <source>
        <dbReference type="Pfam" id="PF00891"/>
    </source>
</evidence>
<evidence type="ECO:0000256" key="3">
    <source>
        <dbReference type="ARBA" id="ARBA00022691"/>
    </source>
</evidence>
<dbReference type="GO" id="GO:0046983">
    <property type="term" value="F:protein dimerization activity"/>
    <property type="evidence" value="ECO:0007669"/>
    <property type="project" value="InterPro"/>
</dbReference>
<gene>
    <name evidence="6" type="ORF">GGX14DRAFT_700469</name>
</gene>
<dbReference type="InterPro" id="IPR016461">
    <property type="entry name" value="COMT-like"/>
</dbReference>
<dbReference type="Proteomes" id="UP001219525">
    <property type="component" value="Unassembled WGS sequence"/>
</dbReference>
<keyword evidence="1 6" id="KW-0489">Methyltransferase</keyword>
<reference evidence="6" key="1">
    <citation type="submission" date="2023-03" db="EMBL/GenBank/DDBJ databases">
        <title>Massive genome expansion in bonnet fungi (Mycena s.s.) driven by repeated elements and novel gene families across ecological guilds.</title>
        <authorList>
            <consortium name="Lawrence Berkeley National Laboratory"/>
            <person name="Harder C.B."/>
            <person name="Miyauchi S."/>
            <person name="Viragh M."/>
            <person name="Kuo A."/>
            <person name="Thoen E."/>
            <person name="Andreopoulos B."/>
            <person name="Lu D."/>
            <person name="Skrede I."/>
            <person name="Drula E."/>
            <person name="Henrissat B."/>
            <person name="Morin E."/>
            <person name="Kohler A."/>
            <person name="Barry K."/>
            <person name="LaButti K."/>
            <person name="Morin E."/>
            <person name="Salamov A."/>
            <person name="Lipzen A."/>
            <person name="Mereny Z."/>
            <person name="Hegedus B."/>
            <person name="Baldrian P."/>
            <person name="Stursova M."/>
            <person name="Weitz H."/>
            <person name="Taylor A."/>
            <person name="Grigoriev I.V."/>
            <person name="Nagy L.G."/>
            <person name="Martin F."/>
            <person name="Kauserud H."/>
        </authorList>
    </citation>
    <scope>NUCLEOTIDE SEQUENCE</scope>
    <source>
        <strain evidence="6">9144</strain>
    </source>
</reference>
<protein>
    <submittedName>
        <fullName evidence="6">S-adenosyl-L-methionine-dependent methyltransferase</fullName>
    </submittedName>
</protein>
<evidence type="ECO:0000313" key="6">
    <source>
        <dbReference type="EMBL" id="KAJ7196796.1"/>
    </source>
</evidence>
<dbReference type="InterPro" id="IPR001077">
    <property type="entry name" value="COMT_C"/>
</dbReference>
<dbReference type="InterPro" id="IPR029063">
    <property type="entry name" value="SAM-dependent_MTases_sf"/>
</dbReference>
<evidence type="ECO:0000313" key="7">
    <source>
        <dbReference type="Proteomes" id="UP001219525"/>
    </source>
</evidence>
<evidence type="ECO:0000259" key="5">
    <source>
        <dbReference type="Pfam" id="PF08100"/>
    </source>
</evidence>
<proteinExistence type="predicted"/>
<keyword evidence="7" id="KW-1185">Reference proteome</keyword>
<dbReference type="Gene3D" id="1.10.10.10">
    <property type="entry name" value="Winged helix-like DNA-binding domain superfamily/Winged helix DNA-binding domain"/>
    <property type="match status" value="1"/>
</dbReference>
<dbReference type="PANTHER" id="PTHR43712">
    <property type="entry name" value="PUTATIVE (AFU_ORTHOLOGUE AFUA_4G14580)-RELATED"/>
    <property type="match status" value="1"/>
</dbReference>
<dbReference type="AlphaFoldDB" id="A0AAD6UXI9"/>
<name>A0AAD6UXI9_9AGAR</name>
<dbReference type="SUPFAM" id="SSF53335">
    <property type="entry name" value="S-adenosyl-L-methionine-dependent methyltransferases"/>
    <property type="match status" value="1"/>
</dbReference>
<comment type="caution">
    <text evidence="6">The sequence shown here is derived from an EMBL/GenBank/DDBJ whole genome shotgun (WGS) entry which is preliminary data.</text>
</comment>
<dbReference type="InterPro" id="IPR012967">
    <property type="entry name" value="COMT_dimerisation"/>
</dbReference>
<evidence type="ECO:0000256" key="2">
    <source>
        <dbReference type="ARBA" id="ARBA00022679"/>
    </source>
</evidence>
<keyword evidence="3" id="KW-0949">S-adenosyl-L-methionine</keyword>
<organism evidence="6 7">
    <name type="scientific">Mycena pura</name>
    <dbReference type="NCBI Taxonomy" id="153505"/>
    <lineage>
        <taxon>Eukaryota</taxon>
        <taxon>Fungi</taxon>
        <taxon>Dikarya</taxon>
        <taxon>Basidiomycota</taxon>
        <taxon>Agaricomycotina</taxon>
        <taxon>Agaricomycetes</taxon>
        <taxon>Agaricomycetidae</taxon>
        <taxon>Agaricales</taxon>
        <taxon>Marasmiineae</taxon>
        <taxon>Mycenaceae</taxon>
        <taxon>Mycena</taxon>
    </lineage>
</organism>
<dbReference type="GO" id="GO:0032259">
    <property type="term" value="P:methylation"/>
    <property type="evidence" value="ECO:0007669"/>
    <property type="project" value="UniProtKB-KW"/>
</dbReference>
<accession>A0AAD6UXI9</accession>
<dbReference type="EMBL" id="JARJCW010000081">
    <property type="protein sequence ID" value="KAJ7196796.1"/>
    <property type="molecule type" value="Genomic_DNA"/>
</dbReference>
<dbReference type="PROSITE" id="PS51683">
    <property type="entry name" value="SAM_OMT_II"/>
    <property type="match status" value="1"/>
</dbReference>
<dbReference type="InterPro" id="IPR036388">
    <property type="entry name" value="WH-like_DNA-bd_sf"/>
</dbReference>
<dbReference type="Pfam" id="PF08100">
    <property type="entry name" value="Dimerisation"/>
    <property type="match status" value="1"/>
</dbReference>
<dbReference type="Pfam" id="PF00891">
    <property type="entry name" value="Methyltransf_2"/>
    <property type="match status" value="1"/>
</dbReference>
<evidence type="ECO:0000256" key="1">
    <source>
        <dbReference type="ARBA" id="ARBA00022603"/>
    </source>
</evidence>
<feature type="domain" description="O-methyltransferase dimerisation" evidence="5">
    <location>
        <begin position="85"/>
        <end position="163"/>
    </location>
</feature>